<sequence>MSLIGSIALRMSADPGPLKRDLNQGAAAVQSFSSQVSKTSSLVKGAFVAAIGGAGAMAIGKMISSASDLQQNVGKIGDIFGPQAKSVEADAREMADSYGVALNSMLDGAGKLGGLFKGAKFDSQATADLSKQFNRLTLDASRFYNVDYETAFQKIRSGLAGEAEPLRDFGVFLTADKIKAQALAMGLADLNGELSDTAKITATASIISNGLADAQGNAAKTAGDTASRMEEFKGRVDNLMTTLGEGLAPIAGKVLGGINTALAAMTTMWSQNKDSVLGFGKTVLDTVGFSGEGVNVFQVAIGGLATVWQSVVLAFKASQMTFQEVFTVLFDGVAEVVKVWDGASEAILGTSTGIGERLGEMAASMKDTLAEARKDFAAEMAKPWAWNVVGDQFQAARDKLKGLQDAAAKVPDAVAALAGKGATVGDAATKSKGKAHDPFGAALKLGTVEAASTVLRSRSGADASKDATAKNTLDTAAAAKEAVTVQKQILKALTPGSPLKLTGI</sequence>
<accession>A0A1U7CNH5</accession>
<gene>
    <name evidence="1" type="ORF">BSF38_01960</name>
</gene>
<dbReference type="KEGG" id="pbor:BSF38_01960"/>
<organism evidence="1 2">
    <name type="scientific">Paludisphaera borealis</name>
    <dbReference type="NCBI Taxonomy" id="1387353"/>
    <lineage>
        <taxon>Bacteria</taxon>
        <taxon>Pseudomonadati</taxon>
        <taxon>Planctomycetota</taxon>
        <taxon>Planctomycetia</taxon>
        <taxon>Isosphaerales</taxon>
        <taxon>Isosphaeraceae</taxon>
        <taxon>Paludisphaera</taxon>
    </lineage>
</organism>
<reference evidence="2" key="1">
    <citation type="submission" date="2016-12" db="EMBL/GenBank/DDBJ databases">
        <title>Comparative genomics of four Isosphaeraceae planctomycetes: a common pool of plasmids and glycoside hydrolase genes.</title>
        <authorList>
            <person name="Ivanova A."/>
        </authorList>
    </citation>
    <scope>NUCLEOTIDE SEQUENCE [LARGE SCALE GENOMIC DNA]</scope>
    <source>
        <strain evidence="2">PX4</strain>
    </source>
</reference>
<name>A0A1U7CNH5_9BACT</name>
<evidence type="ECO:0000313" key="1">
    <source>
        <dbReference type="EMBL" id="APW60490.1"/>
    </source>
</evidence>
<protein>
    <submittedName>
        <fullName evidence="1">Uncharacterized protein</fullName>
    </submittedName>
</protein>
<dbReference type="Proteomes" id="UP000186309">
    <property type="component" value="Chromosome"/>
</dbReference>
<evidence type="ECO:0000313" key="2">
    <source>
        <dbReference type="Proteomes" id="UP000186309"/>
    </source>
</evidence>
<keyword evidence="2" id="KW-1185">Reference proteome</keyword>
<proteinExistence type="predicted"/>
<dbReference type="OrthoDB" id="291028at2"/>
<dbReference type="STRING" id="1387353.BSF38_01960"/>
<dbReference type="AlphaFoldDB" id="A0A1U7CNH5"/>
<dbReference type="EMBL" id="CP019082">
    <property type="protein sequence ID" value="APW60490.1"/>
    <property type="molecule type" value="Genomic_DNA"/>
</dbReference>
<dbReference type="RefSeq" id="WP_145952050.1">
    <property type="nucleotide sequence ID" value="NZ_CP019082.1"/>
</dbReference>